<keyword evidence="2" id="KW-1185">Reference proteome</keyword>
<gene>
    <name evidence="1" type="ORF">NCS57_01279500</name>
</gene>
<comment type="caution">
    <text evidence="1">The sequence shown here is derived from an EMBL/GenBank/DDBJ whole genome shotgun (WGS) entry which is preliminary data.</text>
</comment>
<dbReference type="Proteomes" id="UP001065298">
    <property type="component" value="Chromosome 10"/>
</dbReference>
<evidence type="ECO:0000313" key="1">
    <source>
        <dbReference type="EMBL" id="KAI8655309.1"/>
    </source>
</evidence>
<proteinExistence type="predicted"/>
<evidence type="ECO:0000313" key="2">
    <source>
        <dbReference type="Proteomes" id="UP001065298"/>
    </source>
</evidence>
<dbReference type="EMBL" id="CM046512">
    <property type="protein sequence ID" value="KAI8655309.1"/>
    <property type="molecule type" value="Genomic_DNA"/>
</dbReference>
<reference evidence="1" key="1">
    <citation type="submission" date="2022-06" db="EMBL/GenBank/DDBJ databases">
        <title>Fusarium solani species complex genomes reveal bases of compartmentalisation and animal pathogenesis.</title>
        <authorList>
            <person name="Tsai I.J."/>
        </authorList>
    </citation>
    <scope>NUCLEOTIDE SEQUENCE</scope>
    <source>
        <strain evidence="1">Fu6.1</strain>
    </source>
</reference>
<sequence>MAGIIFKAKTEFVSQSMKQLEESSITVVSGGTGLTRPDEGKFLQMGKAAEALAREQEELADKQVERRFPKPEIKCAGCGSKTHELLTCLKAAPNGLMKGCPECNTIQHNVDGCPKLKRDLNLRFWFLVQRRGRMPAFATENPDFHWASVYRQWMAEEDSLGRRRSREPMFPWTPEFTQQLIEAQIQHYQERLDKDRPTPPARPPGPQAEQIQEVGTQVQAVVNNNPAALVPGAAAVAAVAQGPFTDVDIDDFIADIIADNIENDGPAVEPDSAEDTKGSEITDTEEGSGEESGGEKSDGESNQGDDEIDWTL</sequence>
<name>A0ACC0QIG0_9HYPO</name>
<protein>
    <submittedName>
        <fullName evidence="1">Uncharacterized protein</fullName>
    </submittedName>
</protein>
<accession>A0ACC0QIG0</accession>
<organism evidence="1 2">
    <name type="scientific">Fusarium keratoplasticum</name>
    <dbReference type="NCBI Taxonomy" id="1328300"/>
    <lineage>
        <taxon>Eukaryota</taxon>
        <taxon>Fungi</taxon>
        <taxon>Dikarya</taxon>
        <taxon>Ascomycota</taxon>
        <taxon>Pezizomycotina</taxon>
        <taxon>Sordariomycetes</taxon>
        <taxon>Hypocreomycetidae</taxon>
        <taxon>Hypocreales</taxon>
        <taxon>Nectriaceae</taxon>
        <taxon>Fusarium</taxon>
        <taxon>Fusarium solani species complex</taxon>
    </lineage>
</organism>